<organism evidence="2 3">
    <name type="scientific">Fusarium oxysporum f. sp. cubense (strain race 1)</name>
    <name type="common">Panama disease fungus</name>
    <dbReference type="NCBI Taxonomy" id="1229664"/>
    <lineage>
        <taxon>Eukaryota</taxon>
        <taxon>Fungi</taxon>
        <taxon>Dikarya</taxon>
        <taxon>Ascomycota</taxon>
        <taxon>Pezizomycotina</taxon>
        <taxon>Sordariomycetes</taxon>
        <taxon>Hypocreomycetidae</taxon>
        <taxon>Hypocreales</taxon>
        <taxon>Nectriaceae</taxon>
        <taxon>Fusarium</taxon>
        <taxon>Fusarium oxysporum species complex</taxon>
    </lineage>
</organism>
<evidence type="ECO:0000313" key="3">
    <source>
        <dbReference type="Proteomes" id="UP000016928"/>
    </source>
</evidence>
<sequence length="113" mass="12785">ILYTSHITKELLEKFHDPFKAPAGCDQAIISGLKIERGKTLGREIVATFDPDEIETWENNPEKPNSEKRKLDTPLNVLPVASVKITKKDTEEKSEIVTKKHFLNRDTPVAVTM</sequence>
<gene>
    <name evidence="2" type="ORF">FOC1_g10001061</name>
</gene>
<dbReference type="AlphaFoldDB" id="N4U5L1"/>
<feature type="non-terminal residue" evidence="2">
    <location>
        <position position="1"/>
    </location>
</feature>
<feature type="compositionally biased region" description="Basic and acidic residues" evidence="1">
    <location>
        <begin position="60"/>
        <end position="72"/>
    </location>
</feature>
<reference evidence="3" key="1">
    <citation type="submission" date="2012-09" db="EMBL/GenBank/DDBJ databases">
        <title>Genome sequencing and comparative transcriptomics of race 1 and race 4 of banana pathogen: Fusarium oxysporum f. sp. cubense.</title>
        <authorList>
            <person name="Fang X."/>
            <person name="Huang J."/>
        </authorList>
    </citation>
    <scope>NUCLEOTIDE SEQUENCE [LARGE SCALE GENOMIC DNA]</scope>
    <source>
        <strain evidence="3">race 1</strain>
    </source>
</reference>
<proteinExistence type="predicted"/>
<protein>
    <submittedName>
        <fullName evidence="2">Uncharacterized protein</fullName>
    </submittedName>
</protein>
<accession>N4U5L1</accession>
<reference evidence="3" key="2">
    <citation type="journal article" date="2014" name="PLoS ONE">
        <title>Genome and Transcriptome Analysis of the Fungal Pathogen Fusarium oxysporum f. sp. cubense Causing Banana Vascular Wilt Disease.</title>
        <authorList>
            <person name="Guo L."/>
            <person name="Han L."/>
            <person name="Yang L."/>
            <person name="Zeng H."/>
            <person name="Fan D."/>
            <person name="Zhu Y."/>
            <person name="Feng Y."/>
            <person name="Wang G."/>
            <person name="Peng C."/>
            <person name="Jiang X."/>
            <person name="Zhou D."/>
            <person name="Ni P."/>
            <person name="Liang C."/>
            <person name="Liu L."/>
            <person name="Wang J."/>
            <person name="Mao C."/>
            <person name="Fang X."/>
            <person name="Peng M."/>
            <person name="Huang J."/>
        </authorList>
    </citation>
    <scope>NUCLEOTIDE SEQUENCE [LARGE SCALE GENOMIC DNA]</scope>
    <source>
        <strain evidence="3">race 1</strain>
    </source>
</reference>
<evidence type="ECO:0000256" key="1">
    <source>
        <dbReference type="SAM" id="MobiDB-lite"/>
    </source>
</evidence>
<dbReference type="VEuPathDB" id="FungiDB:FOC1_g10001061"/>
<dbReference type="HOGENOM" id="CLU_2139364_0_0_1"/>
<dbReference type="EMBL" id="KB730360">
    <property type="protein sequence ID" value="ENH66687.1"/>
    <property type="molecule type" value="Genomic_DNA"/>
</dbReference>
<feature type="region of interest" description="Disordered" evidence="1">
    <location>
        <begin position="53"/>
        <end position="72"/>
    </location>
</feature>
<name>N4U5L1_FUSC1</name>
<evidence type="ECO:0000313" key="2">
    <source>
        <dbReference type="EMBL" id="ENH66687.1"/>
    </source>
</evidence>
<dbReference type="Proteomes" id="UP000016928">
    <property type="component" value="Unassembled WGS sequence"/>
</dbReference>